<dbReference type="SMART" id="SM00089">
    <property type="entry name" value="PKD"/>
    <property type="match status" value="1"/>
</dbReference>
<dbReference type="InterPro" id="IPR049046">
    <property type="entry name" value="Beta-AFase-like_GH127_middle"/>
</dbReference>
<dbReference type="InterPro" id="IPR008928">
    <property type="entry name" value="6-hairpin_glycosidase_sf"/>
</dbReference>
<comment type="caution">
    <text evidence="2">The sequence shown here is derived from an EMBL/GenBank/DDBJ whole genome shotgun (WGS) entry which is preliminary data.</text>
</comment>
<dbReference type="InterPro" id="IPR006626">
    <property type="entry name" value="PbH1"/>
</dbReference>
<dbReference type="GO" id="GO:0005975">
    <property type="term" value="P:carbohydrate metabolic process"/>
    <property type="evidence" value="ECO:0007669"/>
    <property type="project" value="InterPro"/>
</dbReference>
<proteinExistence type="predicted"/>
<protein>
    <submittedName>
        <fullName evidence="2">PKD domain-containing protein</fullName>
    </submittedName>
</protein>
<dbReference type="Pfam" id="PF20736">
    <property type="entry name" value="Glyco_hydro127M"/>
    <property type="match status" value="1"/>
</dbReference>
<dbReference type="SMART" id="SM00710">
    <property type="entry name" value="PbH1"/>
    <property type="match status" value="9"/>
</dbReference>
<dbReference type="Pfam" id="PF13229">
    <property type="entry name" value="Beta_helix"/>
    <property type="match status" value="2"/>
</dbReference>
<dbReference type="Gene3D" id="2.60.40.10">
    <property type="entry name" value="Immunoglobulins"/>
    <property type="match status" value="1"/>
</dbReference>
<dbReference type="Gene3D" id="2.160.20.10">
    <property type="entry name" value="Single-stranded right-handed beta-helix, Pectin lyase-like"/>
    <property type="match status" value="2"/>
</dbReference>
<dbReference type="PANTHER" id="PTHR31151">
    <property type="entry name" value="PROLINE-TRNA LIGASE (DUF1680)"/>
    <property type="match status" value="1"/>
</dbReference>
<dbReference type="SUPFAM" id="SSF51126">
    <property type="entry name" value="Pectin lyase-like"/>
    <property type="match status" value="1"/>
</dbReference>
<dbReference type="SUPFAM" id="SSF49299">
    <property type="entry name" value="PKD domain"/>
    <property type="match status" value="1"/>
</dbReference>
<dbReference type="EMBL" id="SWLG01000003">
    <property type="protein sequence ID" value="TLS38381.1"/>
    <property type="molecule type" value="Genomic_DNA"/>
</dbReference>
<dbReference type="OrthoDB" id="9757939at2"/>
<dbReference type="InterPro" id="IPR000601">
    <property type="entry name" value="PKD_dom"/>
</dbReference>
<dbReference type="Pfam" id="PF07944">
    <property type="entry name" value="Beta-AFase-like_GH127_cat"/>
    <property type="match status" value="1"/>
</dbReference>
<dbReference type="PROSITE" id="PS50093">
    <property type="entry name" value="PKD"/>
    <property type="match status" value="1"/>
</dbReference>
<evidence type="ECO:0000259" key="1">
    <source>
        <dbReference type="PROSITE" id="PS50093"/>
    </source>
</evidence>
<keyword evidence="3" id="KW-1185">Reference proteome</keyword>
<dbReference type="Proteomes" id="UP000308230">
    <property type="component" value="Unassembled WGS sequence"/>
</dbReference>
<accession>A0A5R9F5R1</accession>
<gene>
    <name evidence="2" type="ORF">FCL54_04360</name>
</gene>
<dbReference type="InterPro" id="IPR012878">
    <property type="entry name" value="Beta-AFase-like_GH127_cat"/>
</dbReference>
<organism evidence="2 3">
    <name type="scientific">Exobacillus caeni</name>
    <dbReference type="NCBI Taxonomy" id="2574798"/>
    <lineage>
        <taxon>Bacteria</taxon>
        <taxon>Bacillati</taxon>
        <taxon>Bacillota</taxon>
        <taxon>Bacilli</taxon>
        <taxon>Bacillales</taxon>
        <taxon>Guptibacillaceae</taxon>
        <taxon>Exobacillus</taxon>
    </lineage>
</organism>
<dbReference type="InterPro" id="IPR035986">
    <property type="entry name" value="PKD_dom_sf"/>
</dbReference>
<dbReference type="PANTHER" id="PTHR31151:SF0">
    <property type="entry name" value="PROLINE-TRNA LIGASE (DUF1680)"/>
    <property type="match status" value="1"/>
</dbReference>
<evidence type="ECO:0000313" key="3">
    <source>
        <dbReference type="Proteomes" id="UP000308230"/>
    </source>
</evidence>
<name>A0A5R9F5R1_9BACL</name>
<dbReference type="CDD" id="cd00146">
    <property type="entry name" value="PKD"/>
    <property type="match status" value="1"/>
</dbReference>
<dbReference type="InterPro" id="IPR022409">
    <property type="entry name" value="PKD/Chitinase_dom"/>
</dbReference>
<dbReference type="SUPFAM" id="SSF48208">
    <property type="entry name" value="Six-hairpin glycosidases"/>
    <property type="match status" value="1"/>
</dbReference>
<dbReference type="InterPro" id="IPR011050">
    <property type="entry name" value="Pectin_lyase_fold/virulence"/>
</dbReference>
<sequence length="1281" mass="145412">MDTTQKLAATPFSSLPLGSVKPTGWLKDQLVIQAEGLTGNLDEIWEDVGPNSGWLGGDGENWERGPYYLDGLLPLSYLLEDEKLQNKAKDWMEQLFKSQKENGQFGPETNDDWWPRMVMLKVIIMYYEASNDQRVIPFMKKYFKYQHTRIDEQPLKEWAAARGAENLLAIYWLYEHHCSEEWLLDLANKIYEQTINWTEIFQDFPYKNRVTSFAHRTHVVNVAMGLKLPAVFYLQSNNNLHKESSKTGITSLMKYHGQAQGMFSGDEWLAETSPTQGTELCAVVEYMYSLQQLIRITGDSEWGDRLEKIAYNALPATLKSDHCGHQYDQQVNQVLVSKAKRNWTINGDDSNLYGFGPNFECCLANLHQGWPKFTANLWMGTSDGGVAAVYYGPSKLKTVLPNGIPLVIDETTNYPFSDLISFTIQPEKNIEFPLKLRIPSWCEKPVLTVNGELIPIEEKEGYAVISRLWSNGDVVEWRLPGGLEVHERPSKGVSIQKGPLLFALKMEEEWKKLNGKDRYANWEVYPKSNWNYGILLNEQNMISDYSIQHFDLNKQPFEPGNAPLQITIKGVRLPDWKMENNSAGPLPEKAESSEPEEEIQLIPYGCTNLRIGEFPVVWKSGRRNSSKKNLVIPTEGMVITEDTTFFPGEYHFKSGKGIVIADDNIKIDGNGATIKGLGIEGKKYSYQGIGIFSNGYSNVTLTNVNIKGFQLGSKFMFGESIKITDNDFSGNFTDPEHGWGDGEPNGALMLEHINKSTIARNKGNDVWNGLNLHYSNENIIENNEFAHCTNVCLKLWGSCKNTITNNIMNYGIRIAPGEVHARDSTSVLIETGSNENRFYRNDFTHGGDGVFIRSLNGFISSGNYFEENDASYSHNNAWEVWDAGNIFIRNKGNHSSYGFWLGGSDQTVFIGNEAAYNGKEKCNAPEAFGNAGIAVVNGSSSHFVMKDNNIHHNKSCGVAIRFKEGYESYHWIIQGNRIKNNETYGIYLKHAKWIDMSGNDLTGNKLGEMQINENVTNLFRRESPINAPEPEINAEMSPALIKSNQPVTFECFPDGSELSYHWDFGDGTTSRSQKVRHYFKNPGFYRAGVTVNNGQKADLDWIDVHVLDEGEELATNQLDHWTVYSAESNRFARISGDNIHKVTKDFAIKFQSDSKLARYVYQPPSQHFNTLSGYSTLSFWIKFQHEVRDGFSSHQNPIIRLRQDGNKFFEYRPLAFELNWTTLYSESRNGWTFIEIPLSGSNEWLLHKKGLAELNSLQSIEIIITSIGGDYCFWVDHLILK</sequence>
<feature type="domain" description="PKD" evidence="1">
    <location>
        <begin position="1030"/>
        <end position="1093"/>
    </location>
</feature>
<evidence type="ECO:0000313" key="2">
    <source>
        <dbReference type="EMBL" id="TLS38381.1"/>
    </source>
</evidence>
<dbReference type="InterPro" id="IPR039448">
    <property type="entry name" value="Beta_helix"/>
</dbReference>
<dbReference type="InterPro" id="IPR013783">
    <property type="entry name" value="Ig-like_fold"/>
</dbReference>
<dbReference type="InterPro" id="IPR012334">
    <property type="entry name" value="Pectin_lyas_fold"/>
</dbReference>
<dbReference type="RefSeq" id="WP_138123608.1">
    <property type="nucleotide sequence ID" value="NZ_SWLG01000003.1"/>
</dbReference>
<dbReference type="Pfam" id="PF00801">
    <property type="entry name" value="PKD"/>
    <property type="match status" value="1"/>
</dbReference>
<reference evidence="2 3" key="1">
    <citation type="submission" date="2019-04" db="EMBL/GenBank/DDBJ databases">
        <title>Bacillus caeni sp. nov., a bacterium isolated from mangrove sediment.</title>
        <authorList>
            <person name="Huang H."/>
            <person name="Mo K."/>
            <person name="Hu Y."/>
        </authorList>
    </citation>
    <scope>NUCLEOTIDE SEQUENCE [LARGE SCALE GENOMIC DNA]</scope>
    <source>
        <strain evidence="2 3">HB172195</strain>
    </source>
</reference>